<dbReference type="PANTHER" id="PTHR43685">
    <property type="entry name" value="GLYCOSYLTRANSFERASE"/>
    <property type="match status" value="1"/>
</dbReference>
<dbReference type="EMBL" id="JAPCID010000029">
    <property type="protein sequence ID" value="MDA0139727.1"/>
    <property type="molecule type" value="Genomic_DNA"/>
</dbReference>
<sequence length="467" mass="51454">MLQPLPENPTVSVYALTYNHEHFVADAIESVLAQNWPQDRLQFVLLDDGSTDRTPERVEPYADRLTYVRQENQGINAAVTRLVSLVDGDVLIPLSGDDMLAADRIERTVRYFREHPDVGMVYGDMEVIDEHGRQLMPSVKDEEPPTGQVAGRLLGGNFVSGGALAVRGALKPAMLGMPAEAAWEDWWFAWALTNVAPIGYIDAPPVYRYRRHRSNFMFGLARRDPKQALDRQVVEFPFRRYLLGNARPGTCTPRELLEAVDQFRRLNRLVRDAGRPQEAIFAVTDAERDAADRLTAMAAALTTRAPVLAGFAAAAALACDPLHAGAYRALHAVAGLPSTPPRFFDDVRTVTVFAEAEELAADPSLLRTYAGVIGPADDVTLVTVAREWDGARLGAELGPLVEEITGEATPDILALPADATAWVAALTQTDCALGLRDWPIPGVIRFDEGEALREFVERRRRAPLRRS</sequence>
<dbReference type="InterPro" id="IPR029044">
    <property type="entry name" value="Nucleotide-diphossugar_trans"/>
</dbReference>
<proteinExistence type="predicted"/>
<evidence type="ECO:0000313" key="2">
    <source>
        <dbReference type="EMBL" id="MDA0139727.1"/>
    </source>
</evidence>
<dbReference type="EC" id="2.4.-.-" evidence="2"/>
<comment type="caution">
    <text evidence="2">The sequence shown here is derived from an EMBL/GenBank/DDBJ whole genome shotgun (WGS) entry which is preliminary data.</text>
</comment>
<name>A0ABT4RMJ0_9ACTN</name>
<dbReference type="Gene3D" id="3.90.550.10">
    <property type="entry name" value="Spore Coat Polysaccharide Biosynthesis Protein SpsA, Chain A"/>
    <property type="match status" value="1"/>
</dbReference>
<accession>A0ABT4RMJ0</accession>
<keyword evidence="2" id="KW-0808">Transferase</keyword>
<keyword evidence="2" id="KW-0328">Glycosyltransferase</keyword>
<dbReference type="PANTHER" id="PTHR43685:SF2">
    <property type="entry name" value="GLYCOSYLTRANSFERASE 2-LIKE DOMAIN-CONTAINING PROTEIN"/>
    <property type="match status" value="1"/>
</dbReference>
<dbReference type="InterPro" id="IPR001173">
    <property type="entry name" value="Glyco_trans_2-like"/>
</dbReference>
<dbReference type="SUPFAM" id="SSF53448">
    <property type="entry name" value="Nucleotide-diphospho-sugar transferases"/>
    <property type="match status" value="1"/>
</dbReference>
<dbReference type="RefSeq" id="WP_202954516.1">
    <property type="nucleotide sequence ID" value="NZ_JAPCID010000029.1"/>
</dbReference>
<dbReference type="Proteomes" id="UP001147700">
    <property type="component" value="Unassembled WGS sequence"/>
</dbReference>
<keyword evidence="3" id="KW-1185">Reference proteome</keyword>
<evidence type="ECO:0000259" key="1">
    <source>
        <dbReference type="Pfam" id="PF00535"/>
    </source>
</evidence>
<reference evidence="2" key="1">
    <citation type="submission" date="2022-10" db="EMBL/GenBank/DDBJ databases">
        <title>The WGS of Solirubrobacter sp. CPCC 204708.</title>
        <authorList>
            <person name="Jiang Z."/>
        </authorList>
    </citation>
    <scope>NUCLEOTIDE SEQUENCE</scope>
    <source>
        <strain evidence="2">CPCC 204708</strain>
    </source>
</reference>
<dbReference type="GO" id="GO:0016757">
    <property type="term" value="F:glycosyltransferase activity"/>
    <property type="evidence" value="ECO:0007669"/>
    <property type="project" value="UniProtKB-KW"/>
</dbReference>
<organism evidence="2 3">
    <name type="scientific">Solirubrobacter deserti</name>
    <dbReference type="NCBI Taxonomy" id="2282478"/>
    <lineage>
        <taxon>Bacteria</taxon>
        <taxon>Bacillati</taxon>
        <taxon>Actinomycetota</taxon>
        <taxon>Thermoleophilia</taxon>
        <taxon>Solirubrobacterales</taxon>
        <taxon>Solirubrobacteraceae</taxon>
        <taxon>Solirubrobacter</taxon>
    </lineage>
</organism>
<evidence type="ECO:0000313" key="3">
    <source>
        <dbReference type="Proteomes" id="UP001147700"/>
    </source>
</evidence>
<dbReference type="Pfam" id="PF00535">
    <property type="entry name" value="Glycos_transf_2"/>
    <property type="match status" value="1"/>
</dbReference>
<protein>
    <submittedName>
        <fullName evidence="2">Glycosyltransferase</fullName>
        <ecNumber evidence="2">2.4.-.-</ecNumber>
    </submittedName>
</protein>
<gene>
    <name evidence="2" type="ORF">OJ962_19655</name>
</gene>
<dbReference type="InterPro" id="IPR050834">
    <property type="entry name" value="Glycosyltransf_2"/>
</dbReference>
<feature type="domain" description="Glycosyltransferase 2-like" evidence="1">
    <location>
        <begin position="12"/>
        <end position="121"/>
    </location>
</feature>